<organism evidence="1 2">
    <name type="scientific">Bimuria novae-zelandiae CBS 107.79</name>
    <dbReference type="NCBI Taxonomy" id="1447943"/>
    <lineage>
        <taxon>Eukaryota</taxon>
        <taxon>Fungi</taxon>
        <taxon>Dikarya</taxon>
        <taxon>Ascomycota</taxon>
        <taxon>Pezizomycotina</taxon>
        <taxon>Dothideomycetes</taxon>
        <taxon>Pleosporomycetidae</taxon>
        <taxon>Pleosporales</taxon>
        <taxon>Massarineae</taxon>
        <taxon>Didymosphaeriaceae</taxon>
        <taxon>Bimuria</taxon>
    </lineage>
</organism>
<keyword evidence="2" id="KW-1185">Reference proteome</keyword>
<dbReference type="Proteomes" id="UP000800036">
    <property type="component" value="Unassembled WGS sequence"/>
</dbReference>
<evidence type="ECO:0000313" key="1">
    <source>
        <dbReference type="EMBL" id="KAF1976054.1"/>
    </source>
</evidence>
<evidence type="ECO:0000313" key="2">
    <source>
        <dbReference type="Proteomes" id="UP000800036"/>
    </source>
</evidence>
<protein>
    <submittedName>
        <fullName evidence="1">Uncharacterized protein</fullName>
    </submittedName>
</protein>
<name>A0A6A5VFV7_9PLEO</name>
<dbReference type="AlphaFoldDB" id="A0A6A5VFV7"/>
<gene>
    <name evidence="1" type="ORF">BU23DRAFT_552057</name>
</gene>
<sequence>MLLAPPFLLIGRSDSFLQFPPALMGRRRGYCAVSKAILVFSLMLRKRLYSTLGSAAKGRSPFL</sequence>
<proteinExistence type="predicted"/>
<reference evidence="1" key="1">
    <citation type="journal article" date="2020" name="Stud. Mycol.">
        <title>101 Dothideomycetes genomes: a test case for predicting lifestyles and emergence of pathogens.</title>
        <authorList>
            <person name="Haridas S."/>
            <person name="Albert R."/>
            <person name="Binder M."/>
            <person name="Bloem J."/>
            <person name="Labutti K."/>
            <person name="Salamov A."/>
            <person name="Andreopoulos B."/>
            <person name="Baker S."/>
            <person name="Barry K."/>
            <person name="Bills G."/>
            <person name="Bluhm B."/>
            <person name="Cannon C."/>
            <person name="Castanera R."/>
            <person name="Culley D."/>
            <person name="Daum C."/>
            <person name="Ezra D."/>
            <person name="Gonzalez J."/>
            <person name="Henrissat B."/>
            <person name="Kuo A."/>
            <person name="Liang C."/>
            <person name="Lipzen A."/>
            <person name="Lutzoni F."/>
            <person name="Magnuson J."/>
            <person name="Mondo S."/>
            <person name="Nolan M."/>
            <person name="Ohm R."/>
            <person name="Pangilinan J."/>
            <person name="Park H.-J."/>
            <person name="Ramirez L."/>
            <person name="Alfaro M."/>
            <person name="Sun H."/>
            <person name="Tritt A."/>
            <person name="Yoshinaga Y."/>
            <person name="Zwiers L.-H."/>
            <person name="Turgeon B."/>
            <person name="Goodwin S."/>
            <person name="Spatafora J."/>
            <person name="Crous P."/>
            <person name="Grigoriev I."/>
        </authorList>
    </citation>
    <scope>NUCLEOTIDE SEQUENCE</scope>
    <source>
        <strain evidence="1">CBS 107.79</strain>
    </source>
</reference>
<dbReference type="EMBL" id="ML976668">
    <property type="protein sequence ID" value="KAF1976054.1"/>
    <property type="molecule type" value="Genomic_DNA"/>
</dbReference>
<accession>A0A6A5VFV7</accession>